<dbReference type="Proteomes" id="UP001190700">
    <property type="component" value="Unassembled WGS sequence"/>
</dbReference>
<name>A0AAE0FPH1_9CHLO</name>
<evidence type="ECO:0000313" key="10">
    <source>
        <dbReference type="Proteomes" id="UP001190700"/>
    </source>
</evidence>
<feature type="compositionally biased region" description="Basic and acidic residues" evidence="7">
    <location>
        <begin position="120"/>
        <end position="165"/>
    </location>
</feature>
<dbReference type="InterPro" id="IPR012677">
    <property type="entry name" value="Nucleotide-bd_a/b_plait_sf"/>
</dbReference>
<keyword evidence="4 6" id="KW-0694">RNA-binding</keyword>
<dbReference type="PANTHER" id="PTHR23003:SF62">
    <property type="entry name" value="SERINE_ARGININE (SR)-TYPE SHUTTLING MRNA BINDING PROTEIN NPL3"/>
    <property type="match status" value="1"/>
</dbReference>
<dbReference type="SMART" id="SM00360">
    <property type="entry name" value="RRM"/>
    <property type="match status" value="2"/>
</dbReference>
<feature type="region of interest" description="Disordered" evidence="7">
    <location>
        <begin position="70"/>
        <end position="192"/>
    </location>
</feature>
<comment type="caution">
    <text evidence="9">The sequence shown here is derived from an EMBL/GenBank/DDBJ whole genome shotgun (WGS) entry which is preliminary data.</text>
</comment>
<dbReference type="PROSITE" id="PS50102">
    <property type="entry name" value="RRM"/>
    <property type="match status" value="1"/>
</dbReference>
<evidence type="ECO:0000256" key="3">
    <source>
        <dbReference type="ARBA" id="ARBA00022737"/>
    </source>
</evidence>
<dbReference type="EMBL" id="LGRX02015415">
    <property type="protein sequence ID" value="KAK3263470.1"/>
    <property type="molecule type" value="Genomic_DNA"/>
</dbReference>
<keyword evidence="2" id="KW-0507">mRNA processing</keyword>
<keyword evidence="3" id="KW-0677">Repeat</keyword>
<feature type="domain" description="RRM" evidence="8">
    <location>
        <begin position="5"/>
        <end position="81"/>
    </location>
</feature>
<dbReference type="Gene3D" id="3.30.70.330">
    <property type="match status" value="2"/>
</dbReference>
<evidence type="ECO:0000256" key="2">
    <source>
        <dbReference type="ARBA" id="ARBA00022664"/>
    </source>
</evidence>
<feature type="compositionally biased region" description="Basic residues" evidence="7">
    <location>
        <begin position="110"/>
        <end position="119"/>
    </location>
</feature>
<reference evidence="9 10" key="1">
    <citation type="journal article" date="2015" name="Genome Biol. Evol.">
        <title>Comparative Genomics of a Bacterivorous Green Alga Reveals Evolutionary Causalities and Consequences of Phago-Mixotrophic Mode of Nutrition.</title>
        <authorList>
            <person name="Burns J.A."/>
            <person name="Paasch A."/>
            <person name="Narechania A."/>
            <person name="Kim E."/>
        </authorList>
    </citation>
    <scope>NUCLEOTIDE SEQUENCE [LARGE SCALE GENOMIC DNA]</scope>
    <source>
        <strain evidence="9 10">PLY_AMNH</strain>
    </source>
</reference>
<dbReference type="InterPro" id="IPR000504">
    <property type="entry name" value="RRM_dom"/>
</dbReference>
<keyword evidence="10" id="KW-1185">Reference proteome</keyword>
<evidence type="ECO:0000259" key="8">
    <source>
        <dbReference type="PROSITE" id="PS50102"/>
    </source>
</evidence>
<sequence length="269" mass="31386">MGDDARIWVGGLPDGLQEHEIEREFGRLGPVKDVQIRTNRGGPSFAFVQYKDRRDAEEAVSKFNQARMFGQPFVKVSWAGKPKGPPRHEEDDRRFDRAPPRASRDSRSPPPRHRSRSPRHRDERGGYDRGREEWREDRDRPRHYDDRRDERREDRGPPRYRDRSPPPRGRSGSPSFRGDRGAPSRTSQGQFRIQIENLPTDMGWQKLKELGQSLVKRGQCTFSRTRRDRTGVLEFTSVDDMKLAIHELDGRRLTGSESRLVVYEERGNN</sequence>
<dbReference type="GO" id="GO:0006397">
    <property type="term" value="P:mRNA processing"/>
    <property type="evidence" value="ECO:0007669"/>
    <property type="project" value="UniProtKB-KW"/>
</dbReference>
<gene>
    <name evidence="9" type="ORF">CYMTET_27721</name>
</gene>
<evidence type="ECO:0000256" key="5">
    <source>
        <dbReference type="ARBA" id="ARBA00023242"/>
    </source>
</evidence>
<evidence type="ECO:0000256" key="4">
    <source>
        <dbReference type="ARBA" id="ARBA00022884"/>
    </source>
</evidence>
<evidence type="ECO:0000313" key="9">
    <source>
        <dbReference type="EMBL" id="KAK3263470.1"/>
    </source>
</evidence>
<accession>A0AAE0FPH1</accession>
<keyword evidence="5" id="KW-0539">Nucleus</keyword>
<feature type="compositionally biased region" description="Basic and acidic residues" evidence="7">
    <location>
        <begin position="86"/>
        <end position="107"/>
    </location>
</feature>
<dbReference type="Pfam" id="PF00076">
    <property type="entry name" value="RRM_1"/>
    <property type="match status" value="2"/>
</dbReference>
<dbReference type="GO" id="GO:0005737">
    <property type="term" value="C:cytoplasm"/>
    <property type="evidence" value="ECO:0007669"/>
    <property type="project" value="TreeGrafter"/>
</dbReference>
<dbReference type="AlphaFoldDB" id="A0AAE0FPH1"/>
<protein>
    <recommendedName>
        <fullName evidence="8">RRM domain-containing protein</fullName>
    </recommendedName>
</protein>
<dbReference type="CDD" id="cd00590">
    <property type="entry name" value="RRM_SF"/>
    <property type="match status" value="1"/>
</dbReference>
<organism evidence="9 10">
    <name type="scientific">Cymbomonas tetramitiformis</name>
    <dbReference type="NCBI Taxonomy" id="36881"/>
    <lineage>
        <taxon>Eukaryota</taxon>
        <taxon>Viridiplantae</taxon>
        <taxon>Chlorophyta</taxon>
        <taxon>Pyramimonadophyceae</taxon>
        <taxon>Pyramimonadales</taxon>
        <taxon>Pyramimonadaceae</taxon>
        <taxon>Cymbomonas</taxon>
    </lineage>
</organism>
<dbReference type="PANTHER" id="PTHR23003">
    <property type="entry name" value="RNA RECOGNITION MOTIF RRM DOMAIN CONTAINING PROTEIN"/>
    <property type="match status" value="1"/>
</dbReference>
<evidence type="ECO:0000256" key="7">
    <source>
        <dbReference type="SAM" id="MobiDB-lite"/>
    </source>
</evidence>
<dbReference type="GO" id="GO:0005634">
    <property type="term" value="C:nucleus"/>
    <property type="evidence" value="ECO:0007669"/>
    <property type="project" value="UniProtKB-SubCell"/>
</dbReference>
<comment type="subcellular location">
    <subcellularLocation>
        <location evidence="1">Nucleus</location>
    </subcellularLocation>
</comment>
<dbReference type="InterPro" id="IPR035979">
    <property type="entry name" value="RBD_domain_sf"/>
</dbReference>
<dbReference type="SUPFAM" id="SSF54928">
    <property type="entry name" value="RNA-binding domain, RBD"/>
    <property type="match status" value="1"/>
</dbReference>
<dbReference type="InterPro" id="IPR050374">
    <property type="entry name" value="RRT5_SRSF_SR"/>
</dbReference>
<dbReference type="GO" id="GO:0003729">
    <property type="term" value="F:mRNA binding"/>
    <property type="evidence" value="ECO:0007669"/>
    <property type="project" value="TreeGrafter"/>
</dbReference>
<evidence type="ECO:0000256" key="1">
    <source>
        <dbReference type="ARBA" id="ARBA00004123"/>
    </source>
</evidence>
<proteinExistence type="predicted"/>
<evidence type="ECO:0000256" key="6">
    <source>
        <dbReference type="PROSITE-ProRule" id="PRU00176"/>
    </source>
</evidence>